<keyword evidence="1" id="KW-0472">Membrane</keyword>
<dbReference type="RefSeq" id="WP_054435391.1">
    <property type="nucleotide sequence ID" value="NZ_CADIJR010000002.1"/>
</dbReference>
<proteinExistence type="predicted"/>
<organism evidence="2 3">
    <name type="scientific">Achromobacter insuavis</name>
    <dbReference type="NCBI Taxonomy" id="1287735"/>
    <lineage>
        <taxon>Bacteria</taxon>
        <taxon>Pseudomonadati</taxon>
        <taxon>Pseudomonadota</taxon>
        <taxon>Betaproteobacteria</taxon>
        <taxon>Burkholderiales</taxon>
        <taxon>Alcaligenaceae</taxon>
        <taxon>Achromobacter</taxon>
    </lineage>
</organism>
<keyword evidence="1" id="KW-1133">Transmembrane helix</keyword>
<dbReference type="Proteomes" id="UP000507979">
    <property type="component" value="Unassembled WGS sequence"/>
</dbReference>
<dbReference type="AlphaFoldDB" id="A0A6J4ZKC0"/>
<dbReference type="EMBL" id="CADIJR010000002">
    <property type="protein sequence ID" value="CAB3627730.1"/>
    <property type="molecule type" value="Genomic_DNA"/>
</dbReference>
<reference evidence="2 3" key="1">
    <citation type="submission" date="2020-04" db="EMBL/GenBank/DDBJ databases">
        <authorList>
            <person name="De Canck E."/>
        </authorList>
    </citation>
    <scope>NUCLEOTIDE SEQUENCE [LARGE SCALE GENOMIC DNA]</scope>
    <source>
        <strain evidence="2 3">LMG 26845</strain>
    </source>
</reference>
<evidence type="ECO:0000256" key="1">
    <source>
        <dbReference type="SAM" id="Phobius"/>
    </source>
</evidence>
<gene>
    <name evidence="2" type="ORF">LMG26845_00481</name>
</gene>
<evidence type="ECO:0000313" key="3">
    <source>
        <dbReference type="Proteomes" id="UP000507979"/>
    </source>
</evidence>
<dbReference type="GeneID" id="92896321"/>
<sequence>MSAFIWVVLTFTVIEIFCKLVLLATDSWRRPSRLTAILDIVLNITMSGWAFALLAKAAA</sequence>
<feature type="transmembrane region" description="Helical" evidence="1">
    <location>
        <begin position="6"/>
        <end position="24"/>
    </location>
</feature>
<accession>A0A6J4ZKC0</accession>
<feature type="transmembrane region" description="Helical" evidence="1">
    <location>
        <begin position="36"/>
        <end position="55"/>
    </location>
</feature>
<keyword evidence="3" id="KW-1185">Reference proteome</keyword>
<name>A0A6J4ZKC0_9BURK</name>
<evidence type="ECO:0000313" key="2">
    <source>
        <dbReference type="EMBL" id="CAB3627730.1"/>
    </source>
</evidence>
<keyword evidence="1" id="KW-0812">Transmembrane</keyword>
<protein>
    <submittedName>
        <fullName evidence="2">Uncharacterized protein</fullName>
    </submittedName>
</protein>